<evidence type="ECO:0000256" key="7">
    <source>
        <dbReference type="SAM" id="Phobius"/>
    </source>
</evidence>
<evidence type="ECO:0000313" key="10">
    <source>
        <dbReference type="Proteomes" id="UP000663499"/>
    </source>
</evidence>
<keyword evidence="4 7" id="KW-0812">Transmembrane</keyword>
<dbReference type="GO" id="GO:0005886">
    <property type="term" value="C:plasma membrane"/>
    <property type="evidence" value="ECO:0007669"/>
    <property type="project" value="UniProtKB-SubCell"/>
</dbReference>
<organism evidence="9 10">
    <name type="scientific">Alkalibacter rhizosphaerae</name>
    <dbReference type="NCBI Taxonomy" id="2815577"/>
    <lineage>
        <taxon>Bacteria</taxon>
        <taxon>Bacillati</taxon>
        <taxon>Bacillota</taxon>
        <taxon>Clostridia</taxon>
        <taxon>Eubacteriales</taxon>
        <taxon>Eubacteriaceae</taxon>
        <taxon>Alkalibacter</taxon>
    </lineage>
</organism>
<feature type="domain" description="Na+/H+ antiporter MnhB subunit-related protein" evidence="8">
    <location>
        <begin position="7"/>
        <end position="116"/>
    </location>
</feature>
<accession>A0A975AIX5</accession>
<keyword evidence="10" id="KW-1185">Reference proteome</keyword>
<gene>
    <name evidence="9" type="ORF">J0B03_02700</name>
</gene>
<evidence type="ECO:0000256" key="1">
    <source>
        <dbReference type="ARBA" id="ARBA00004651"/>
    </source>
</evidence>
<protein>
    <submittedName>
        <fullName evidence="9">Sodium:proton antiporter</fullName>
    </submittedName>
</protein>
<evidence type="ECO:0000256" key="4">
    <source>
        <dbReference type="ARBA" id="ARBA00022692"/>
    </source>
</evidence>
<dbReference type="AlphaFoldDB" id="A0A975AIX5"/>
<dbReference type="KEGG" id="alka:J0B03_02700"/>
<evidence type="ECO:0000256" key="5">
    <source>
        <dbReference type="ARBA" id="ARBA00022989"/>
    </source>
</evidence>
<keyword evidence="3" id="KW-1003">Cell membrane</keyword>
<dbReference type="PANTHER" id="PTHR33932">
    <property type="entry name" value="NA(+)/H(+) ANTIPORTER SUBUNIT B"/>
    <property type="match status" value="1"/>
</dbReference>
<dbReference type="Proteomes" id="UP000663499">
    <property type="component" value="Chromosome"/>
</dbReference>
<keyword evidence="5 7" id="KW-1133">Transmembrane helix</keyword>
<dbReference type="Pfam" id="PF04039">
    <property type="entry name" value="MnhB"/>
    <property type="match status" value="1"/>
</dbReference>
<proteinExistence type="inferred from homology"/>
<feature type="transmembrane region" description="Helical" evidence="7">
    <location>
        <begin position="7"/>
        <end position="28"/>
    </location>
</feature>
<feature type="transmembrane region" description="Helical" evidence="7">
    <location>
        <begin position="67"/>
        <end position="86"/>
    </location>
</feature>
<reference evidence="9" key="1">
    <citation type="submission" date="2021-03" db="EMBL/GenBank/DDBJ databases">
        <title>Alkalibacter marinus sp. nov., isolated from tidal flat sediment.</title>
        <authorList>
            <person name="Namirimu T."/>
            <person name="Yang J.-A."/>
            <person name="Yang S.-H."/>
            <person name="Kim Y.-J."/>
            <person name="Kwon K.K."/>
        </authorList>
    </citation>
    <scope>NUCLEOTIDE SEQUENCE</scope>
    <source>
        <strain evidence="9">ES005</strain>
    </source>
</reference>
<evidence type="ECO:0000313" key="9">
    <source>
        <dbReference type="EMBL" id="QSX08995.1"/>
    </source>
</evidence>
<feature type="transmembrane region" description="Helical" evidence="7">
    <location>
        <begin position="34"/>
        <end position="55"/>
    </location>
</feature>
<evidence type="ECO:0000256" key="3">
    <source>
        <dbReference type="ARBA" id="ARBA00022475"/>
    </source>
</evidence>
<dbReference type="EMBL" id="CP071444">
    <property type="protein sequence ID" value="QSX08995.1"/>
    <property type="molecule type" value="Genomic_DNA"/>
</dbReference>
<evidence type="ECO:0000256" key="2">
    <source>
        <dbReference type="ARBA" id="ARBA00009425"/>
    </source>
</evidence>
<dbReference type="InterPro" id="IPR007182">
    <property type="entry name" value="MnhB"/>
</dbReference>
<dbReference type="RefSeq" id="WP_207300336.1">
    <property type="nucleotide sequence ID" value="NZ_CP071444.1"/>
</dbReference>
<dbReference type="InterPro" id="IPR050622">
    <property type="entry name" value="CPA3_antiporter_subunitB"/>
</dbReference>
<comment type="similarity">
    <text evidence="2">Belongs to the CPA3 antiporters (TC 2.A.63) subunit B family.</text>
</comment>
<sequence>MKSNSQIIARVTGLLYPFIILIGFYIIINGHVSPGGGFQGGAVLASAFISRYLVIPEESIRIKYMQTLEKVLFFCIILIPTLFLFSSTGNDSAMANTIYLVVMNLLIGLKVSSGLTIIFYRFVFYEGGE</sequence>
<keyword evidence="6 7" id="KW-0472">Membrane</keyword>
<evidence type="ECO:0000259" key="8">
    <source>
        <dbReference type="Pfam" id="PF04039"/>
    </source>
</evidence>
<dbReference type="PANTHER" id="PTHR33932:SF4">
    <property type="entry name" value="NA(+)_H(+) ANTIPORTER SUBUNIT B"/>
    <property type="match status" value="1"/>
</dbReference>
<evidence type="ECO:0000256" key="6">
    <source>
        <dbReference type="ARBA" id="ARBA00023136"/>
    </source>
</evidence>
<feature type="transmembrane region" description="Helical" evidence="7">
    <location>
        <begin position="98"/>
        <end position="123"/>
    </location>
</feature>
<comment type="subcellular location">
    <subcellularLocation>
        <location evidence="1">Cell membrane</location>
        <topology evidence="1">Multi-pass membrane protein</topology>
    </subcellularLocation>
</comment>
<name>A0A975AIX5_9FIRM</name>